<feature type="transmembrane region" description="Helical" evidence="1">
    <location>
        <begin position="349"/>
        <end position="371"/>
    </location>
</feature>
<evidence type="ECO:0000256" key="1">
    <source>
        <dbReference type="SAM" id="Phobius"/>
    </source>
</evidence>
<feature type="transmembrane region" description="Helical" evidence="1">
    <location>
        <begin position="244"/>
        <end position="268"/>
    </location>
</feature>
<keyword evidence="1" id="KW-1133">Transmembrane helix</keyword>
<keyword evidence="3" id="KW-1185">Reference proteome</keyword>
<feature type="transmembrane region" description="Helical" evidence="1">
    <location>
        <begin position="313"/>
        <end position="337"/>
    </location>
</feature>
<name>A0A8H5ZS89_PETAA</name>
<feature type="transmembrane region" description="Helical" evidence="1">
    <location>
        <begin position="205"/>
        <end position="223"/>
    </location>
</feature>
<feature type="transmembrane region" description="Helical" evidence="1">
    <location>
        <begin position="20"/>
        <end position="44"/>
    </location>
</feature>
<feature type="transmembrane region" description="Helical" evidence="1">
    <location>
        <begin position="134"/>
        <end position="153"/>
    </location>
</feature>
<keyword evidence="1" id="KW-0472">Membrane</keyword>
<reference evidence="2 3" key="1">
    <citation type="submission" date="2019-04" db="EMBL/GenBank/DDBJ databases">
        <title>Aspergillus burnettii sp. nov., novel species from soil in southeast Queensland.</title>
        <authorList>
            <person name="Gilchrist C.L.M."/>
            <person name="Pitt J.I."/>
            <person name="Lange L."/>
            <person name="Lacey H.J."/>
            <person name="Vuong D."/>
            <person name="Midgley D.J."/>
            <person name="Greenfield P."/>
            <person name="Bradbury M."/>
            <person name="Lacey E."/>
            <person name="Busk P.K."/>
            <person name="Pilgaard B."/>
            <person name="Chooi Y.H."/>
            <person name="Piggott A.M."/>
        </authorList>
    </citation>
    <scope>NUCLEOTIDE SEQUENCE [LARGE SCALE GENOMIC DNA]</scope>
    <source>
        <strain evidence="2 3">FRR 5400</strain>
    </source>
</reference>
<keyword evidence="1" id="KW-0812">Transmembrane</keyword>
<comment type="caution">
    <text evidence="2">The sequence shown here is derived from an EMBL/GenBank/DDBJ whole genome shotgun (WGS) entry which is preliminary data.</text>
</comment>
<sequence length="417" mass="45474">MLLDYLLKAGRGRSTILASSALFMTSALGFVALLYFPIGVGFFSQYLYLAQQHRIGAGAFHYNTRLTGLEKLDDALNGFTGFFYNLSERTSMDISLLLVPFLGSAVGVCVLGMVESGRLGNQGKLPSFFTTMSMLGQLLGLGFVCPAYLGMCLGSSGEITGHYLTVDHHRLSTIPLSIVLGFGVPSMLAALPAPSLISVDLKVQFVRIWEVFPVVIYIAHALLQSLARQSIRSKIRSRNPSPSVYSWVYAFGITCSGLSHICVCSLLLTVHFFPSIFQPHAAVALHPAHIIMLVNPFSTGVSLPPLPVAELWFIQWDFALISTAHLIWALGLCLPYLARNRGRAYTGYLLVKAFAFALLLGPISSAILLIWERDTEAFGRELGETIQNGAVRLPDSKLDNCASRKDGDHGCLVHKCL</sequence>
<gene>
    <name evidence="2" type="ORF">ETB97_008272</name>
</gene>
<dbReference type="Proteomes" id="UP000541154">
    <property type="component" value="Unassembled WGS sequence"/>
</dbReference>
<feature type="transmembrane region" description="Helical" evidence="1">
    <location>
        <begin position="174"/>
        <end position="193"/>
    </location>
</feature>
<dbReference type="AlphaFoldDB" id="A0A8H5ZS89"/>
<proteinExistence type="predicted"/>
<protein>
    <submittedName>
        <fullName evidence="2">Uncharacterized protein</fullName>
    </submittedName>
</protein>
<evidence type="ECO:0000313" key="3">
    <source>
        <dbReference type="Proteomes" id="UP000541154"/>
    </source>
</evidence>
<organism evidence="2 3">
    <name type="scientific">Petromyces alliaceus</name>
    <name type="common">Aspergillus alliaceus</name>
    <dbReference type="NCBI Taxonomy" id="209559"/>
    <lineage>
        <taxon>Eukaryota</taxon>
        <taxon>Fungi</taxon>
        <taxon>Dikarya</taxon>
        <taxon>Ascomycota</taxon>
        <taxon>Pezizomycotina</taxon>
        <taxon>Eurotiomycetes</taxon>
        <taxon>Eurotiomycetidae</taxon>
        <taxon>Eurotiales</taxon>
        <taxon>Aspergillaceae</taxon>
        <taxon>Aspergillus</taxon>
        <taxon>Aspergillus subgen. Circumdati</taxon>
    </lineage>
</organism>
<feature type="transmembrane region" description="Helical" evidence="1">
    <location>
        <begin position="94"/>
        <end position="114"/>
    </location>
</feature>
<dbReference type="EMBL" id="SPNV01000371">
    <property type="protein sequence ID" value="KAF5855893.1"/>
    <property type="molecule type" value="Genomic_DNA"/>
</dbReference>
<accession>A0A8H5ZS89</accession>
<evidence type="ECO:0000313" key="2">
    <source>
        <dbReference type="EMBL" id="KAF5855893.1"/>
    </source>
</evidence>